<feature type="compositionally biased region" description="Polar residues" evidence="5">
    <location>
        <begin position="8"/>
        <end position="22"/>
    </location>
</feature>
<dbReference type="SUPFAM" id="SSF46955">
    <property type="entry name" value="Putative DNA-binding domain"/>
    <property type="match status" value="1"/>
</dbReference>
<feature type="region of interest" description="Disordered" evidence="5">
    <location>
        <begin position="1"/>
        <end position="37"/>
    </location>
</feature>
<evidence type="ECO:0000313" key="8">
    <source>
        <dbReference type="Proteomes" id="UP001501480"/>
    </source>
</evidence>
<evidence type="ECO:0000256" key="2">
    <source>
        <dbReference type="ARBA" id="ARBA00023015"/>
    </source>
</evidence>
<dbReference type="Proteomes" id="UP001501480">
    <property type="component" value="Unassembled WGS sequence"/>
</dbReference>
<comment type="caution">
    <text evidence="7">The sequence shown here is derived from an EMBL/GenBank/DDBJ whole genome shotgun (WGS) entry which is preliminary data.</text>
</comment>
<protein>
    <submittedName>
        <fullName evidence="7">MerR family transcriptional regulator</fullName>
    </submittedName>
</protein>
<dbReference type="PANTHER" id="PTHR30204">
    <property type="entry name" value="REDOX-CYCLING DRUG-SENSING TRANSCRIPTIONAL ACTIVATOR SOXR"/>
    <property type="match status" value="1"/>
</dbReference>
<evidence type="ECO:0000256" key="5">
    <source>
        <dbReference type="SAM" id="MobiDB-lite"/>
    </source>
</evidence>
<dbReference type="PANTHER" id="PTHR30204:SF69">
    <property type="entry name" value="MERR-FAMILY TRANSCRIPTIONAL REGULATOR"/>
    <property type="match status" value="1"/>
</dbReference>
<proteinExistence type="predicted"/>
<dbReference type="RefSeq" id="WP_344329552.1">
    <property type="nucleotide sequence ID" value="NZ_BAAAPY010000011.1"/>
</dbReference>
<reference evidence="8" key="1">
    <citation type="journal article" date="2019" name="Int. J. Syst. Evol. Microbiol.">
        <title>The Global Catalogue of Microorganisms (GCM) 10K type strain sequencing project: providing services to taxonomists for standard genome sequencing and annotation.</title>
        <authorList>
            <consortium name="The Broad Institute Genomics Platform"/>
            <consortium name="The Broad Institute Genome Sequencing Center for Infectious Disease"/>
            <person name="Wu L."/>
            <person name="Ma J."/>
        </authorList>
    </citation>
    <scope>NUCLEOTIDE SEQUENCE [LARGE SCALE GENOMIC DNA]</scope>
    <source>
        <strain evidence="8">JCM 15749</strain>
    </source>
</reference>
<dbReference type="PROSITE" id="PS50937">
    <property type="entry name" value="HTH_MERR_2"/>
    <property type="match status" value="1"/>
</dbReference>
<dbReference type="InterPro" id="IPR036594">
    <property type="entry name" value="Meth_synthase_dom"/>
</dbReference>
<name>A0ABP5HPL4_9ACTN</name>
<dbReference type="InterPro" id="IPR047057">
    <property type="entry name" value="MerR_fam"/>
</dbReference>
<dbReference type="InterPro" id="IPR000551">
    <property type="entry name" value="MerR-type_HTH_dom"/>
</dbReference>
<dbReference type="SMART" id="SM00422">
    <property type="entry name" value="HTH_MERR"/>
    <property type="match status" value="1"/>
</dbReference>
<keyword evidence="4" id="KW-0804">Transcription</keyword>
<evidence type="ECO:0000313" key="7">
    <source>
        <dbReference type="EMBL" id="GAA2083772.1"/>
    </source>
</evidence>
<evidence type="ECO:0000256" key="3">
    <source>
        <dbReference type="ARBA" id="ARBA00023125"/>
    </source>
</evidence>
<evidence type="ECO:0000256" key="1">
    <source>
        <dbReference type="ARBA" id="ARBA00022491"/>
    </source>
</evidence>
<keyword evidence="8" id="KW-1185">Reference proteome</keyword>
<dbReference type="InterPro" id="IPR009061">
    <property type="entry name" value="DNA-bd_dom_put_sf"/>
</dbReference>
<evidence type="ECO:0000256" key="4">
    <source>
        <dbReference type="ARBA" id="ARBA00023163"/>
    </source>
</evidence>
<dbReference type="CDD" id="cd01104">
    <property type="entry name" value="HTH_MlrA-CarA"/>
    <property type="match status" value="1"/>
</dbReference>
<feature type="domain" description="HTH merR-type" evidence="6">
    <location>
        <begin position="38"/>
        <end position="107"/>
    </location>
</feature>
<keyword evidence="1" id="KW-0678">Repressor</keyword>
<gene>
    <name evidence="7" type="ORF">GCM10009821_26220</name>
</gene>
<keyword evidence="3" id="KW-0238">DNA-binding</keyword>
<accession>A0ABP5HPL4</accession>
<dbReference type="Gene3D" id="1.10.1240.10">
    <property type="entry name" value="Methionine synthase domain"/>
    <property type="match status" value="1"/>
</dbReference>
<sequence>MKDRPDTQTRVSIPSNPVDASQSSPDTGDDDGPGSDLTWSVGAVSSRLDITPSTLRTWERRYDVGPSHRTQGGHRRYTERDIERVELVRRLVGRGVSAQDAARVARNLDHDELLSALADETQDRPTLGRAALVDALLAASTSGDGTRLRDVVGSVLDRNGFLDAWTNLLAPSLLRMSYESATGALPVEAERLATEVILETMLEIRSRGTRGPRPQVLLASGVDDTSCLPLVALGAALVDADIACRSVGPETDPWTVADLVEKLRPQVLIWWEQPAGTEEMLRRQLDRTGMNTFLLRGAPCWPKEVGLRFGFENPVVATDVAGAVRHVLDRVT</sequence>
<dbReference type="Pfam" id="PF13411">
    <property type="entry name" value="MerR_1"/>
    <property type="match status" value="1"/>
</dbReference>
<keyword evidence="2" id="KW-0805">Transcription regulation</keyword>
<dbReference type="EMBL" id="BAAAPY010000011">
    <property type="protein sequence ID" value="GAA2083772.1"/>
    <property type="molecule type" value="Genomic_DNA"/>
</dbReference>
<organism evidence="7 8">
    <name type="scientific">Aeromicrobium halocynthiae</name>
    <dbReference type="NCBI Taxonomy" id="560557"/>
    <lineage>
        <taxon>Bacteria</taxon>
        <taxon>Bacillati</taxon>
        <taxon>Actinomycetota</taxon>
        <taxon>Actinomycetes</taxon>
        <taxon>Propionibacteriales</taxon>
        <taxon>Nocardioidaceae</taxon>
        <taxon>Aeromicrobium</taxon>
    </lineage>
</organism>
<dbReference type="Gene3D" id="1.10.1660.10">
    <property type="match status" value="1"/>
</dbReference>
<evidence type="ECO:0000259" key="6">
    <source>
        <dbReference type="PROSITE" id="PS50937"/>
    </source>
</evidence>